<reference evidence="4" key="2">
    <citation type="submission" date="2015-01" db="EMBL/GenBank/DDBJ databases">
        <title>Evolutionary Origins and Diversification of the Mycorrhizal Mutualists.</title>
        <authorList>
            <consortium name="DOE Joint Genome Institute"/>
            <consortium name="Mycorrhizal Genomics Consortium"/>
            <person name="Kohler A."/>
            <person name="Kuo A."/>
            <person name="Nagy L.G."/>
            <person name="Floudas D."/>
            <person name="Copeland A."/>
            <person name="Barry K.W."/>
            <person name="Cichocki N."/>
            <person name="Veneault-Fourrey C."/>
            <person name="LaButti K."/>
            <person name="Lindquist E.A."/>
            <person name="Lipzen A."/>
            <person name="Lundell T."/>
            <person name="Morin E."/>
            <person name="Murat C."/>
            <person name="Riley R."/>
            <person name="Ohm R."/>
            <person name="Sun H."/>
            <person name="Tunlid A."/>
            <person name="Henrissat B."/>
            <person name="Grigoriev I.V."/>
            <person name="Hibbett D.S."/>
            <person name="Martin F."/>
        </authorList>
    </citation>
    <scope>NUCLEOTIDE SEQUENCE [LARGE SCALE GENOMIC DNA]</scope>
    <source>
        <strain evidence="4">Ve08.2h10</strain>
    </source>
</reference>
<protein>
    <submittedName>
        <fullName evidence="3">Uncharacterized protein</fullName>
    </submittedName>
</protein>
<organism evidence="3 4">
    <name type="scientific">Paxillus rubicundulus Ve08.2h10</name>
    <dbReference type="NCBI Taxonomy" id="930991"/>
    <lineage>
        <taxon>Eukaryota</taxon>
        <taxon>Fungi</taxon>
        <taxon>Dikarya</taxon>
        <taxon>Basidiomycota</taxon>
        <taxon>Agaricomycotina</taxon>
        <taxon>Agaricomycetes</taxon>
        <taxon>Agaricomycetidae</taxon>
        <taxon>Boletales</taxon>
        <taxon>Paxilineae</taxon>
        <taxon>Paxillaceae</taxon>
        <taxon>Paxillus</taxon>
    </lineage>
</organism>
<dbReference type="AlphaFoldDB" id="A0A0D0CNZ1"/>
<feature type="chain" id="PRO_5002208076" evidence="2">
    <location>
        <begin position="23"/>
        <end position="86"/>
    </location>
</feature>
<dbReference type="EMBL" id="KN830748">
    <property type="protein sequence ID" value="KIK72511.1"/>
    <property type="molecule type" value="Genomic_DNA"/>
</dbReference>
<dbReference type="HOGENOM" id="CLU_2498533_0_0_1"/>
<evidence type="ECO:0000256" key="1">
    <source>
        <dbReference type="SAM" id="MobiDB-lite"/>
    </source>
</evidence>
<evidence type="ECO:0000313" key="3">
    <source>
        <dbReference type="EMBL" id="KIK72511.1"/>
    </source>
</evidence>
<sequence length="86" mass="9400">MLVRLNLVLQPSLLSLWMSLLGCDTTLTRAPLTPQELFNVDNIFERGHITEGARTKTPPPTDSPPPDAEDSPMVVSFMCTAVSGFL</sequence>
<keyword evidence="2" id="KW-0732">Signal</keyword>
<feature type="region of interest" description="Disordered" evidence="1">
    <location>
        <begin position="49"/>
        <end position="72"/>
    </location>
</feature>
<evidence type="ECO:0000313" key="4">
    <source>
        <dbReference type="Proteomes" id="UP000054538"/>
    </source>
</evidence>
<dbReference type="Proteomes" id="UP000054538">
    <property type="component" value="Unassembled WGS sequence"/>
</dbReference>
<name>A0A0D0CNZ1_9AGAM</name>
<dbReference type="InParanoid" id="A0A0D0CNZ1"/>
<feature type="signal peptide" evidence="2">
    <location>
        <begin position="1"/>
        <end position="22"/>
    </location>
</feature>
<keyword evidence="4" id="KW-1185">Reference proteome</keyword>
<gene>
    <name evidence="3" type="ORF">PAXRUDRAFT_21904</name>
</gene>
<feature type="compositionally biased region" description="Pro residues" evidence="1">
    <location>
        <begin position="57"/>
        <end position="66"/>
    </location>
</feature>
<reference evidence="3 4" key="1">
    <citation type="submission" date="2014-04" db="EMBL/GenBank/DDBJ databases">
        <authorList>
            <consortium name="DOE Joint Genome Institute"/>
            <person name="Kuo A."/>
            <person name="Kohler A."/>
            <person name="Jargeat P."/>
            <person name="Nagy L.G."/>
            <person name="Floudas D."/>
            <person name="Copeland A."/>
            <person name="Barry K.W."/>
            <person name="Cichocki N."/>
            <person name="Veneault-Fourrey C."/>
            <person name="LaButti K."/>
            <person name="Lindquist E.A."/>
            <person name="Lipzen A."/>
            <person name="Lundell T."/>
            <person name="Morin E."/>
            <person name="Murat C."/>
            <person name="Sun H."/>
            <person name="Tunlid A."/>
            <person name="Henrissat B."/>
            <person name="Grigoriev I.V."/>
            <person name="Hibbett D.S."/>
            <person name="Martin F."/>
            <person name="Nordberg H.P."/>
            <person name="Cantor M.N."/>
            <person name="Hua S.X."/>
        </authorList>
    </citation>
    <scope>NUCLEOTIDE SEQUENCE [LARGE SCALE GENOMIC DNA]</scope>
    <source>
        <strain evidence="3 4">Ve08.2h10</strain>
    </source>
</reference>
<dbReference type="PROSITE" id="PS51257">
    <property type="entry name" value="PROKAR_LIPOPROTEIN"/>
    <property type="match status" value="1"/>
</dbReference>
<accession>A0A0D0CNZ1</accession>
<evidence type="ECO:0000256" key="2">
    <source>
        <dbReference type="SAM" id="SignalP"/>
    </source>
</evidence>
<proteinExistence type="predicted"/>